<dbReference type="GeneID" id="28858487"/>
<dbReference type="EMBL" id="LSBJ02000008">
    <property type="protein sequence ID" value="OAQ60550.1"/>
    <property type="molecule type" value="Genomic_DNA"/>
</dbReference>
<dbReference type="RefSeq" id="XP_018138428.1">
    <property type="nucleotide sequence ID" value="XM_018294493.1"/>
</dbReference>
<protein>
    <submittedName>
        <fullName evidence="1">Uncharacterized protein</fullName>
    </submittedName>
</protein>
<proteinExistence type="predicted"/>
<reference evidence="1 2" key="1">
    <citation type="journal article" date="2016" name="PLoS Pathog.">
        <title>Biosynthesis of antibiotic leucinostatins in bio-control fungus Purpureocillium lilacinum and their inhibition on phytophthora revealed by genome mining.</title>
        <authorList>
            <person name="Wang G."/>
            <person name="Liu Z."/>
            <person name="Lin R."/>
            <person name="Li E."/>
            <person name="Mao Z."/>
            <person name="Ling J."/>
            <person name="Yang Y."/>
            <person name="Yin W.B."/>
            <person name="Xie B."/>
        </authorList>
    </citation>
    <scope>NUCLEOTIDE SEQUENCE [LARGE SCALE GENOMIC DNA]</scope>
    <source>
        <strain evidence="1">170</strain>
    </source>
</reference>
<comment type="caution">
    <text evidence="1">The sequence shown here is derived from an EMBL/GenBank/DDBJ whole genome shotgun (WGS) entry which is preliminary data.</text>
</comment>
<sequence>MFLSPRKMAQRSFFNTRHSMPKACEGYHSTSFGGHFADAVGHVVEPQLLGVATTRTTPISRPWFRYTFRSFDYLFN</sequence>
<accession>A0A179F5A6</accession>
<dbReference type="KEGG" id="pchm:VFPPC_16740"/>
<evidence type="ECO:0000313" key="1">
    <source>
        <dbReference type="EMBL" id="OAQ60550.1"/>
    </source>
</evidence>
<keyword evidence="2" id="KW-1185">Reference proteome</keyword>
<dbReference type="AlphaFoldDB" id="A0A179F5A6"/>
<organism evidence="1 2">
    <name type="scientific">Pochonia chlamydosporia 170</name>
    <dbReference type="NCBI Taxonomy" id="1380566"/>
    <lineage>
        <taxon>Eukaryota</taxon>
        <taxon>Fungi</taxon>
        <taxon>Dikarya</taxon>
        <taxon>Ascomycota</taxon>
        <taxon>Pezizomycotina</taxon>
        <taxon>Sordariomycetes</taxon>
        <taxon>Hypocreomycetidae</taxon>
        <taxon>Hypocreales</taxon>
        <taxon>Clavicipitaceae</taxon>
        <taxon>Pochonia</taxon>
    </lineage>
</organism>
<name>A0A179F5A6_METCM</name>
<dbReference type="Proteomes" id="UP000078397">
    <property type="component" value="Unassembled WGS sequence"/>
</dbReference>
<evidence type="ECO:0000313" key="2">
    <source>
        <dbReference type="Proteomes" id="UP000078397"/>
    </source>
</evidence>
<gene>
    <name evidence="1" type="ORF">VFPPC_16740</name>
</gene>